<proteinExistence type="predicted"/>
<dbReference type="NCBIfam" id="NF037995">
    <property type="entry name" value="TRAP_S1"/>
    <property type="match status" value="1"/>
</dbReference>
<dbReference type="EMBL" id="JACYFG010000006">
    <property type="protein sequence ID" value="MBD5779023.1"/>
    <property type="molecule type" value="Genomic_DNA"/>
</dbReference>
<keyword evidence="2" id="KW-1133">Transmembrane helix</keyword>
<keyword evidence="4" id="KW-1185">Reference proteome</keyword>
<feature type="transmembrane region" description="Helical" evidence="2">
    <location>
        <begin position="12"/>
        <end position="32"/>
    </location>
</feature>
<dbReference type="Proteomes" id="UP000622317">
    <property type="component" value="Unassembled WGS sequence"/>
</dbReference>
<dbReference type="PANTHER" id="PTHR33376:SF5">
    <property type="entry name" value="EXTRACYTOPLASMIC SOLUTE RECEPTOR PROTEIN"/>
    <property type="match status" value="1"/>
</dbReference>
<dbReference type="Gene3D" id="3.40.190.10">
    <property type="entry name" value="Periplasmic binding protein-like II"/>
    <property type="match status" value="1"/>
</dbReference>
<accession>A0A927IGT7</accession>
<evidence type="ECO:0000256" key="1">
    <source>
        <dbReference type="ARBA" id="ARBA00022729"/>
    </source>
</evidence>
<organism evidence="3 4">
    <name type="scientific">Pelagicoccus enzymogenes</name>
    <dbReference type="NCBI Taxonomy" id="2773457"/>
    <lineage>
        <taxon>Bacteria</taxon>
        <taxon>Pseudomonadati</taxon>
        <taxon>Verrucomicrobiota</taxon>
        <taxon>Opitutia</taxon>
        <taxon>Puniceicoccales</taxon>
        <taxon>Pelagicoccaceae</taxon>
        <taxon>Pelagicoccus</taxon>
    </lineage>
</organism>
<keyword evidence="2" id="KW-0472">Membrane</keyword>
<evidence type="ECO:0000256" key="2">
    <source>
        <dbReference type="SAM" id="Phobius"/>
    </source>
</evidence>
<sequence>MLATPSYLSSRFGSALIFGCLVVSLCLFLILLQGCSSQRQTPHEWVLQSQATAGSLDFVELLEMAEQVKLMSGGRLLIRPVPGGEVASGPDIYAAVSERRVEMGNGWPNWWSGRHPSWSVMNAGPFDFMNLDASMMFFLEGEGTALANELASGDGIIWRPAWWPGMEFGLLSKEPIMGLDDLKDKKVRIGPGLPGEVFTEASGAYTIPLVPEEMRPALEQGLIDAVEWTTARGVLDLNLHDVSPNAIVPAIWQPAVVSDFLINEAAYDELGEDLKAILESALKAYALTTTVKSKLADFDALEALKQANVNFHAWSKEDIERWRVANESILEGYRARDDYTKRLISEKQAFKERYNRYYEYFGAYD</sequence>
<keyword evidence="1" id="KW-0732">Signal</keyword>
<gene>
    <name evidence="3" type="primary">dctP</name>
    <name evidence="3" type="ORF">IEN85_05925</name>
</gene>
<reference evidence="3" key="1">
    <citation type="submission" date="2020-09" db="EMBL/GenBank/DDBJ databases">
        <title>Pelagicoccus enzymogenes sp. nov. with an EPS production, isolated from marine sediment.</title>
        <authorList>
            <person name="Feng X."/>
        </authorList>
    </citation>
    <scope>NUCLEOTIDE SEQUENCE</scope>
    <source>
        <strain evidence="3">NFK12</strain>
    </source>
</reference>
<protein>
    <submittedName>
        <fullName evidence="3">TRAP transporter substrate-binding protein DctP</fullName>
    </submittedName>
</protein>
<dbReference type="InterPro" id="IPR038404">
    <property type="entry name" value="TRAP_DctP_sf"/>
</dbReference>
<evidence type="ECO:0000313" key="3">
    <source>
        <dbReference type="EMBL" id="MBD5779023.1"/>
    </source>
</evidence>
<dbReference type="AlphaFoldDB" id="A0A927IGT7"/>
<dbReference type="Gene3D" id="3.40.190.170">
    <property type="entry name" value="Bacterial extracellular solute-binding protein, family 7"/>
    <property type="match status" value="1"/>
</dbReference>
<dbReference type="Pfam" id="PF03480">
    <property type="entry name" value="DctP"/>
    <property type="match status" value="1"/>
</dbReference>
<evidence type="ECO:0000313" key="4">
    <source>
        <dbReference type="Proteomes" id="UP000622317"/>
    </source>
</evidence>
<dbReference type="PANTHER" id="PTHR33376">
    <property type="match status" value="1"/>
</dbReference>
<keyword evidence="2" id="KW-0812">Transmembrane</keyword>
<comment type="caution">
    <text evidence="3">The sequence shown here is derived from an EMBL/GenBank/DDBJ whole genome shotgun (WGS) entry which is preliminary data.</text>
</comment>
<name>A0A927IGT7_9BACT</name>
<dbReference type="RefSeq" id="WP_191616144.1">
    <property type="nucleotide sequence ID" value="NZ_JACYFG010000006.1"/>
</dbReference>
<dbReference type="GO" id="GO:0055085">
    <property type="term" value="P:transmembrane transport"/>
    <property type="evidence" value="ECO:0007669"/>
    <property type="project" value="InterPro"/>
</dbReference>
<dbReference type="InterPro" id="IPR018389">
    <property type="entry name" value="DctP_fam"/>
</dbReference>